<dbReference type="RefSeq" id="WP_211631369.1">
    <property type="nucleotide sequence ID" value="NZ_CP073100.1"/>
</dbReference>
<organism evidence="2 3">
    <name type="scientific">Luteolibacter ambystomatis</name>
    <dbReference type="NCBI Taxonomy" id="2824561"/>
    <lineage>
        <taxon>Bacteria</taxon>
        <taxon>Pseudomonadati</taxon>
        <taxon>Verrucomicrobiota</taxon>
        <taxon>Verrucomicrobiia</taxon>
        <taxon>Verrucomicrobiales</taxon>
        <taxon>Verrucomicrobiaceae</taxon>
        <taxon>Luteolibacter</taxon>
    </lineage>
</organism>
<feature type="transmembrane region" description="Helical" evidence="1">
    <location>
        <begin position="7"/>
        <end position="24"/>
    </location>
</feature>
<dbReference type="Proteomes" id="UP000676169">
    <property type="component" value="Chromosome"/>
</dbReference>
<protein>
    <recommendedName>
        <fullName evidence="4">DUF3185 domain-containing protein</fullName>
    </recommendedName>
</protein>
<keyword evidence="1" id="KW-0812">Transmembrane</keyword>
<keyword evidence="1" id="KW-0472">Membrane</keyword>
<accession>A0A975G9K3</accession>
<dbReference type="EMBL" id="CP073100">
    <property type="protein sequence ID" value="QUE51230.1"/>
    <property type="molecule type" value="Genomic_DNA"/>
</dbReference>
<evidence type="ECO:0000313" key="3">
    <source>
        <dbReference type="Proteomes" id="UP000676169"/>
    </source>
</evidence>
<sequence length="73" mass="7698">MKGQTILGVILIIVGAVLLTYKGFTTTKETARIEVGDVRLSAKEPVTYRVSPWIGGAVLAAGVVVVVMGVKQK</sequence>
<feature type="transmembrane region" description="Helical" evidence="1">
    <location>
        <begin position="50"/>
        <end position="70"/>
    </location>
</feature>
<evidence type="ECO:0008006" key="4">
    <source>
        <dbReference type="Google" id="ProtNLM"/>
    </source>
</evidence>
<proteinExistence type="predicted"/>
<keyword evidence="1" id="KW-1133">Transmembrane helix</keyword>
<reference evidence="2" key="1">
    <citation type="submission" date="2021-04" db="EMBL/GenBank/DDBJ databases">
        <title>Luteolibacter sp. 32A isolated from the skin of an Anderson's salamander (Ambystoma andersonii).</title>
        <authorList>
            <person name="Spergser J."/>
            <person name="Busse H.-J."/>
        </authorList>
    </citation>
    <scope>NUCLEOTIDE SEQUENCE</scope>
    <source>
        <strain evidence="2">32A</strain>
    </source>
</reference>
<evidence type="ECO:0000313" key="2">
    <source>
        <dbReference type="EMBL" id="QUE51230.1"/>
    </source>
</evidence>
<name>A0A975G9K3_9BACT</name>
<keyword evidence="3" id="KW-1185">Reference proteome</keyword>
<dbReference type="KEGG" id="lamb:KBB96_20545"/>
<gene>
    <name evidence="2" type="ORF">KBB96_20545</name>
</gene>
<evidence type="ECO:0000256" key="1">
    <source>
        <dbReference type="SAM" id="Phobius"/>
    </source>
</evidence>
<dbReference type="AlphaFoldDB" id="A0A975G9K3"/>